<name>A0ABU2NBS9_9PSEU</name>
<dbReference type="CDD" id="cd06170">
    <property type="entry name" value="LuxR_C_like"/>
    <property type="match status" value="1"/>
</dbReference>
<dbReference type="InterPro" id="IPR002182">
    <property type="entry name" value="NB-ARC"/>
</dbReference>
<dbReference type="Gene3D" id="1.25.40.10">
    <property type="entry name" value="Tetratricopeptide repeat domain"/>
    <property type="match status" value="1"/>
</dbReference>
<dbReference type="InterPro" id="IPR058852">
    <property type="entry name" value="HTH_77"/>
</dbReference>
<dbReference type="InterPro" id="IPR000792">
    <property type="entry name" value="Tscrpt_reg_LuxR_C"/>
</dbReference>
<dbReference type="Proteomes" id="UP001183202">
    <property type="component" value="Unassembled WGS sequence"/>
</dbReference>
<reference evidence="4" key="1">
    <citation type="submission" date="2023-07" db="EMBL/GenBank/DDBJ databases">
        <title>30 novel species of actinomycetes from the DSMZ collection.</title>
        <authorList>
            <person name="Nouioui I."/>
        </authorList>
    </citation>
    <scope>NUCLEOTIDE SEQUENCE [LARGE SCALE GENOMIC DNA]</scope>
    <source>
        <strain evidence="4">DSM 45834</strain>
    </source>
</reference>
<dbReference type="SUPFAM" id="SSF46894">
    <property type="entry name" value="C-terminal effector domain of the bipartite response regulators"/>
    <property type="match status" value="1"/>
</dbReference>
<dbReference type="SMART" id="SM00421">
    <property type="entry name" value="HTH_LUXR"/>
    <property type="match status" value="1"/>
</dbReference>
<dbReference type="Gene3D" id="3.40.50.300">
    <property type="entry name" value="P-loop containing nucleotide triphosphate hydrolases"/>
    <property type="match status" value="1"/>
</dbReference>
<feature type="compositionally biased region" description="Basic and acidic residues" evidence="1">
    <location>
        <begin position="697"/>
        <end position="708"/>
    </location>
</feature>
<dbReference type="PROSITE" id="PS50043">
    <property type="entry name" value="HTH_LUXR_2"/>
    <property type="match status" value="1"/>
</dbReference>
<evidence type="ECO:0000313" key="4">
    <source>
        <dbReference type="Proteomes" id="UP001183202"/>
    </source>
</evidence>
<proteinExistence type="predicted"/>
<feature type="region of interest" description="Disordered" evidence="1">
    <location>
        <begin position="697"/>
        <end position="731"/>
    </location>
</feature>
<dbReference type="InterPro" id="IPR003593">
    <property type="entry name" value="AAA+_ATPase"/>
</dbReference>
<dbReference type="PANTHER" id="PTHR47691:SF3">
    <property type="entry name" value="HTH-TYPE TRANSCRIPTIONAL REGULATOR RV0890C-RELATED"/>
    <property type="match status" value="1"/>
</dbReference>
<dbReference type="SUPFAM" id="SSF48452">
    <property type="entry name" value="TPR-like"/>
    <property type="match status" value="1"/>
</dbReference>
<dbReference type="SUPFAM" id="SSF52540">
    <property type="entry name" value="P-loop containing nucleoside triphosphate hydrolases"/>
    <property type="match status" value="1"/>
</dbReference>
<evidence type="ECO:0000259" key="2">
    <source>
        <dbReference type="PROSITE" id="PS50043"/>
    </source>
</evidence>
<dbReference type="InterPro" id="IPR036388">
    <property type="entry name" value="WH-like_DNA-bd_sf"/>
</dbReference>
<dbReference type="Pfam" id="PF00196">
    <property type="entry name" value="GerE"/>
    <property type="match status" value="1"/>
</dbReference>
<organism evidence="3 4">
    <name type="scientific">Pseudonocardia charpentierae</name>
    <dbReference type="NCBI Taxonomy" id="3075545"/>
    <lineage>
        <taxon>Bacteria</taxon>
        <taxon>Bacillati</taxon>
        <taxon>Actinomycetota</taxon>
        <taxon>Actinomycetes</taxon>
        <taxon>Pseudonocardiales</taxon>
        <taxon>Pseudonocardiaceae</taxon>
        <taxon>Pseudonocardia</taxon>
    </lineage>
</organism>
<dbReference type="InterPro" id="IPR011990">
    <property type="entry name" value="TPR-like_helical_dom_sf"/>
</dbReference>
<feature type="domain" description="HTH luxR-type" evidence="2">
    <location>
        <begin position="637"/>
        <end position="702"/>
    </location>
</feature>
<dbReference type="PRINTS" id="PR00364">
    <property type="entry name" value="DISEASERSIST"/>
</dbReference>
<dbReference type="PRINTS" id="PR00038">
    <property type="entry name" value="HTHLUXR"/>
</dbReference>
<protein>
    <submittedName>
        <fullName evidence="3">LuxR C-terminal-related transcriptional regulator</fullName>
    </submittedName>
</protein>
<sequence length="731" mass="77359">MGRAGELLTIRRLLEDPAGGVVTVTGPPGVGKTRLAVAAAAAAAADYVDGVAFVDLAEVRDAALVPAAVLAAVGVDDVDLPETTEELRRTLIDKNLLLLMDNWEHVLDAGLSTAAALAGCPGLRLLATSRERLHLRAEREAPLRPLGLPREDDDLGRLAAAPAIEMLVQCVRRFEPGFEVTPDNRAALVEICIRLDGLPLALELAAARLKLFTPGELTFRLRHRMSILIGSVRDVPPRHRTLRAALAWSHDLLRPDERAAFRRLSVFAGGATLEAAGQVCALGDPVATITSLVDKSLLQRRIRPDGVTEFVMLESLREYAGVLLAEHGEQEEVEARHARYFADFAILVDTAVGEAGRAEWAESVGIEQGNLWKALAYAMAVADAGLSLPLAAILGWYASVPAGDKPTLPGRAPVVVDPGHRRGAGESLSHALLAAAAPALGQGDLDDVEVLLGRVLAVDEDRQCTAIAAAVLGHVARARGHTDRAVGHHVRAADLFGALGNLPGLAWSRYDLALLARHQGDAARAAGLLRESLTRFRETGDVRAAACVAWALTVVEESPRGRADGVERLLVEARGCCGVARVRPGIATCLAETPPEGCARRQPRVFPSSLGRVEVPPMLTAVPGTGGDRGPAPSADDAWSVRGLTVREWQVARLVADGSTNRQIGRALGIAEKTTEAHVHNIIRKLGAHNRAEVAARVSVHDDADSRAAGDPLDGSPDTGEGTGRRTTDAV</sequence>
<dbReference type="SMART" id="SM00382">
    <property type="entry name" value="AAA"/>
    <property type="match status" value="1"/>
</dbReference>
<dbReference type="EMBL" id="JAVREJ010000012">
    <property type="protein sequence ID" value="MDT0351407.1"/>
    <property type="molecule type" value="Genomic_DNA"/>
</dbReference>
<dbReference type="InterPro" id="IPR027417">
    <property type="entry name" value="P-loop_NTPase"/>
</dbReference>
<accession>A0ABU2NBS9</accession>
<dbReference type="Pfam" id="PF00931">
    <property type="entry name" value="NB-ARC"/>
    <property type="match status" value="1"/>
</dbReference>
<dbReference type="RefSeq" id="WP_311557699.1">
    <property type="nucleotide sequence ID" value="NZ_JAVREJ010000012.1"/>
</dbReference>
<gene>
    <name evidence="3" type="ORF">RM445_17895</name>
</gene>
<keyword evidence="4" id="KW-1185">Reference proteome</keyword>
<evidence type="ECO:0000256" key="1">
    <source>
        <dbReference type="SAM" id="MobiDB-lite"/>
    </source>
</evidence>
<dbReference type="Gene3D" id="1.10.10.10">
    <property type="entry name" value="Winged helix-like DNA-binding domain superfamily/Winged helix DNA-binding domain"/>
    <property type="match status" value="1"/>
</dbReference>
<evidence type="ECO:0000313" key="3">
    <source>
        <dbReference type="EMBL" id="MDT0351407.1"/>
    </source>
</evidence>
<comment type="caution">
    <text evidence="3">The sequence shown here is derived from an EMBL/GenBank/DDBJ whole genome shotgun (WGS) entry which is preliminary data.</text>
</comment>
<dbReference type="InterPro" id="IPR016032">
    <property type="entry name" value="Sig_transdc_resp-reg_C-effctor"/>
</dbReference>
<dbReference type="PANTHER" id="PTHR47691">
    <property type="entry name" value="REGULATOR-RELATED"/>
    <property type="match status" value="1"/>
</dbReference>
<dbReference type="Pfam" id="PF25872">
    <property type="entry name" value="HTH_77"/>
    <property type="match status" value="1"/>
</dbReference>